<dbReference type="NCBIfam" id="TIGR02985">
    <property type="entry name" value="Sig70_bacteroi1"/>
    <property type="match status" value="1"/>
</dbReference>
<dbReference type="InterPro" id="IPR036388">
    <property type="entry name" value="WH-like_DNA-bd_sf"/>
</dbReference>
<evidence type="ECO:0000256" key="1">
    <source>
        <dbReference type="ARBA" id="ARBA00010641"/>
    </source>
</evidence>
<dbReference type="InterPro" id="IPR014284">
    <property type="entry name" value="RNA_pol_sigma-70_dom"/>
</dbReference>
<evidence type="ECO:0000256" key="4">
    <source>
        <dbReference type="ARBA" id="ARBA00023163"/>
    </source>
</evidence>
<feature type="domain" description="RNA polymerase sigma factor 70 region 4 type 2" evidence="6">
    <location>
        <begin position="108"/>
        <end position="157"/>
    </location>
</feature>
<name>A0ABW6BGB4_9SPHI</name>
<protein>
    <submittedName>
        <fullName evidence="7">RNA polymerase sigma factor</fullName>
    </submittedName>
</protein>
<dbReference type="InterPro" id="IPR013324">
    <property type="entry name" value="RNA_pol_sigma_r3/r4-like"/>
</dbReference>
<dbReference type="InterPro" id="IPR039425">
    <property type="entry name" value="RNA_pol_sigma-70-like"/>
</dbReference>
<dbReference type="Proteomes" id="UP001597525">
    <property type="component" value="Unassembled WGS sequence"/>
</dbReference>
<gene>
    <name evidence="7" type="ORF">ACFS7Y_06445</name>
</gene>
<dbReference type="SUPFAM" id="SSF88946">
    <property type="entry name" value="Sigma2 domain of RNA polymerase sigma factors"/>
    <property type="match status" value="1"/>
</dbReference>
<keyword evidence="3" id="KW-0731">Sigma factor</keyword>
<evidence type="ECO:0000259" key="6">
    <source>
        <dbReference type="Pfam" id="PF08281"/>
    </source>
</evidence>
<reference evidence="8" key="1">
    <citation type="journal article" date="2019" name="Int. J. Syst. Evol. Microbiol.">
        <title>The Global Catalogue of Microorganisms (GCM) 10K type strain sequencing project: providing services to taxonomists for standard genome sequencing and annotation.</title>
        <authorList>
            <consortium name="The Broad Institute Genomics Platform"/>
            <consortium name="The Broad Institute Genome Sequencing Center for Infectious Disease"/>
            <person name="Wu L."/>
            <person name="Ma J."/>
        </authorList>
    </citation>
    <scope>NUCLEOTIDE SEQUENCE [LARGE SCALE GENOMIC DNA]</scope>
    <source>
        <strain evidence="8">KCTC 22814</strain>
    </source>
</reference>
<feature type="domain" description="RNA polymerase sigma-70 region 2" evidence="5">
    <location>
        <begin position="10"/>
        <end position="77"/>
    </location>
</feature>
<dbReference type="InterPro" id="IPR013249">
    <property type="entry name" value="RNA_pol_sigma70_r4_t2"/>
</dbReference>
<evidence type="ECO:0000259" key="5">
    <source>
        <dbReference type="Pfam" id="PF04542"/>
    </source>
</evidence>
<dbReference type="PANTHER" id="PTHR43133:SF46">
    <property type="entry name" value="RNA POLYMERASE SIGMA-70 FACTOR ECF SUBFAMILY"/>
    <property type="match status" value="1"/>
</dbReference>
<comment type="caution">
    <text evidence="7">The sequence shown here is derived from an EMBL/GenBank/DDBJ whole genome shotgun (WGS) entry which is preliminary data.</text>
</comment>
<evidence type="ECO:0000256" key="3">
    <source>
        <dbReference type="ARBA" id="ARBA00023082"/>
    </source>
</evidence>
<keyword evidence="4" id="KW-0804">Transcription</keyword>
<keyword evidence="2" id="KW-0805">Transcription regulation</keyword>
<dbReference type="EMBL" id="JBHUPB010000004">
    <property type="protein sequence ID" value="MFD2967016.1"/>
    <property type="molecule type" value="Genomic_DNA"/>
</dbReference>
<evidence type="ECO:0000256" key="2">
    <source>
        <dbReference type="ARBA" id="ARBA00023015"/>
    </source>
</evidence>
<dbReference type="InterPro" id="IPR013325">
    <property type="entry name" value="RNA_pol_sigma_r2"/>
</dbReference>
<dbReference type="Pfam" id="PF04542">
    <property type="entry name" value="Sigma70_r2"/>
    <property type="match status" value="1"/>
</dbReference>
<dbReference type="Pfam" id="PF08281">
    <property type="entry name" value="Sigma70_r4_2"/>
    <property type="match status" value="1"/>
</dbReference>
<dbReference type="NCBIfam" id="TIGR02937">
    <property type="entry name" value="sigma70-ECF"/>
    <property type="match status" value="1"/>
</dbReference>
<dbReference type="RefSeq" id="WP_320182712.1">
    <property type="nucleotide sequence ID" value="NZ_CP138332.1"/>
</dbReference>
<dbReference type="CDD" id="cd06171">
    <property type="entry name" value="Sigma70_r4"/>
    <property type="match status" value="1"/>
</dbReference>
<dbReference type="InterPro" id="IPR014327">
    <property type="entry name" value="RNA_pol_sigma70_bacteroid"/>
</dbReference>
<dbReference type="SUPFAM" id="SSF88659">
    <property type="entry name" value="Sigma3 and sigma4 domains of RNA polymerase sigma factors"/>
    <property type="match status" value="1"/>
</dbReference>
<dbReference type="PANTHER" id="PTHR43133">
    <property type="entry name" value="RNA POLYMERASE ECF-TYPE SIGMA FACTO"/>
    <property type="match status" value="1"/>
</dbReference>
<organism evidence="7 8">
    <name type="scientific">Sphingobacterium bambusae</name>
    <dbReference type="NCBI Taxonomy" id="662858"/>
    <lineage>
        <taxon>Bacteria</taxon>
        <taxon>Pseudomonadati</taxon>
        <taxon>Bacteroidota</taxon>
        <taxon>Sphingobacteriia</taxon>
        <taxon>Sphingobacteriales</taxon>
        <taxon>Sphingobacteriaceae</taxon>
        <taxon>Sphingobacterium</taxon>
    </lineage>
</organism>
<sequence length="179" mass="20836">MNAVDPDKLLFSKYYRSLCYFAWQMVQDENLAEDLAQDAFVSYFQERGRIASDEKAIKAFLYAAIKYAVYNLSRKSKTVEKFWQRTGYQESDDIDYEHQVIRAEFMTAIHATLSTLPDGCQKIMTMSYVEGFSNEEIAEQLKISINTIKTQKKRGLRVLRSKLSSDYFSIVFALFLSNF</sequence>
<comment type="similarity">
    <text evidence="1">Belongs to the sigma-70 factor family. ECF subfamily.</text>
</comment>
<dbReference type="Gene3D" id="1.10.10.10">
    <property type="entry name" value="Winged helix-like DNA-binding domain superfamily/Winged helix DNA-binding domain"/>
    <property type="match status" value="1"/>
</dbReference>
<dbReference type="InterPro" id="IPR007627">
    <property type="entry name" value="RNA_pol_sigma70_r2"/>
</dbReference>
<accession>A0ABW6BGB4</accession>
<evidence type="ECO:0000313" key="7">
    <source>
        <dbReference type="EMBL" id="MFD2967016.1"/>
    </source>
</evidence>
<keyword evidence="8" id="KW-1185">Reference proteome</keyword>
<evidence type="ECO:0000313" key="8">
    <source>
        <dbReference type="Proteomes" id="UP001597525"/>
    </source>
</evidence>
<proteinExistence type="inferred from homology"/>
<dbReference type="Gene3D" id="1.10.1740.10">
    <property type="match status" value="1"/>
</dbReference>